<evidence type="ECO:0000256" key="2">
    <source>
        <dbReference type="ARBA" id="ARBA00023015"/>
    </source>
</evidence>
<keyword evidence="2 6" id="KW-0805">Transcription regulation</keyword>
<keyword evidence="5 6" id="KW-0539">Nucleus</keyword>
<feature type="compositionally biased region" description="Low complexity" evidence="7">
    <location>
        <begin position="16"/>
        <end position="67"/>
    </location>
</feature>
<evidence type="ECO:0000259" key="8">
    <source>
        <dbReference type="PROSITE" id="PS51742"/>
    </source>
</evidence>
<feature type="compositionally biased region" description="Acidic residues" evidence="7">
    <location>
        <begin position="257"/>
        <end position="276"/>
    </location>
</feature>
<organism evidence="9 10">
    <name type="scientific">Crotalaria pallida</name>
    <name type="common">Smooth rattlebox</name>
    <name type="synonym">Crotalaria striata</name>
    <dbReference type="NCBI Taxonomy" id="3830"/>
    <lineage>
        <taxon>Eukaryota</taxon>
        <taxon>Viridiplantae</taxon>
        <taxon>Streptophyta</taxon>
        <taxon>Embryophyta</taxon>
        <taxon>Tracheophyta</taxon>
        <taxon>Spermatophyta</taxon>
        <taxon>Magnoliopsida</taxon>
        <taxon>eudicotyledons</taxon>
        <taxon>Gunneridae</taxon>
        <taxon>Pentapetalae</taxon>
        <taxon>rosids</taxon>
        <taxon>fabids</taxon>
        <taxon>Fabales</taxon>
        <taxon>Fabaceae</taxon>
        <taxon>Papilionoideae</taxon>
        <taxon>50 kb inversion clade</taxon>
        <taxon>genistoids sensu lato</taxon>
        <taxon>core genistoids</taxon>
        <taxon>Crotalarieae</taxon>
        <taxon>Crotalaria</taxon>
    </lineage>
</organism>
<dbReference type="InterPro" id="IPR005175">
    <property type="entry name" value="PPC_dom"/>
</dbReference>
<evidence type="ECO:0000256" key="4">
    <source>
        <dbReference type="ARBA" id="ARBA00023163"/>
    </source>
</evidence>
<comment type="function">
    <text evidence="1 6">Transcription factor that specifically binds AT-rich DNA sequences related to the nuclear matrix attachment regions (MARs).</text>
</comment>
<evidence type="ECO:0000256" key="6">
    <source>
        <dbReference type="RuleBase" id="RU367031"/>
    </source>
</evidence>
<evidence type="ECO:0000313" key="9">
    <source>
        <dbReference type="EMBL" id="KAK7252735.1"/>
    </source>
</evidence>
<keyword evidence="10" id="KW-1185">Reference proteome</keyword>
<protein>
    <recommendedName>
        <fullName evidence="6">AT-hook motif nuclear-localized protein</fullName>
    </recommendedName>
</protein>
<reference evidence="9 10" key="1">
    <citation type="submission" date="2024-01" db="EMBL/GenBank/DDBJ databases">
        <title>The genomes of 5 underutilized Papilionoideae crops provide insights into root nodulation and disease resistanc.</title>
        <authorList>
            <person name="Yuan L."/>
        </authorList>
    </citation>
    <scope>NUCLEOTIDE SEQUENCE [LARGE SCALE GENOMIC DNA]</scope>
    <source>
        <strain evidence="9">ZHUSHIDOU_FW_LH</strain>
        <tissue evidence="9">Leaf</tissue>
    </source>
</reference>
<dbReference type="GO" id="GO:0005634">
    <property type="term" value="C:nucleus"/>
    <property type="evidence" value="ECO:0007669"/>
    <property type="project" value="UniProtKB-SubCell"/>
</dbReference>
<evidence type="ECO:0000256" key="5">
    <source>
        <dbReference type="ARBA" id="ARBA00023242"/>
    </source>
</evidence>
<dbReference type="Proteomes" id="UP001372338">
    <property type="component" value="Unassembled WGS sequence"/>
</dbReference>
<comment type="subcellular location">
    <subcellularLocation>
        <location evidence="6">Nucleus</location>
    </subcellularLocation>
</comment>
<dbReference type="GO" id="GO:0003680">
    <property type="term" value="F:minor groove of adenine-thymine-rich DNA binding"/>
    <property type="evidence" value="ECO:0007669"/>
    <property type="project" value="UniProtKB-UniRule"/>
</dbReference>
<evidence type="ECO:0000313" key="10">
    <source>
        <dbReference type="Proteomes" id="UP001372338"/>
    </source>
</evidence>
<sequence length="310" mass="32333">MDSRDPTKQPNVMMGPNSSSYPTIIPPSSLITPATARFPFSSMPHHPSSAEPFNTNTSTNTNTNTVNLYDDASESKSSLLVSPDSAKKKRGRPRKISPDGNIALGLAPAATPQPVASPPGSGATELPSKKHRGRPPSSGKMQLDALGAGGTGFTAHVIVVEAGEDVAAKILAFSQQGPRIVCILSANGPINSVTLRQPAVSGSTITYEVIVGSFIAEGKKSSSDKLKSGSSVTSSQMLTFGVPATPTSPTSQGPSSESDDDDDDDDDDAPAADDDSGTFNRGPGLYNNTTQPVHNMPMYHHHLWAGQSHQ</sequence>
<dbReference type="Pfam" id="PF03479">
    <property type="entry name" value="PCC"/>
    <property type="match status" value="1"/>
</dbReference>
<dbReference type="PANTHER" id="PTHR31500:SF51">
    <property type="entry name" value="AT-HOOK MOTIF NUCLEAR-LOCALIZED PROTEIN 8"/>
    <property type="match status" value="1"/>
</dbReference>
<gene>
    <name evidence="9" type="ORF">RIF29_36906</name>
</gene>
<accession>A0AAN9EBT2</accession>
<dbReference type="PROSITE" id="PS51742">
    <property type="entry name" value="PPC"/>
    <property type="match status" value="1"/>
</dbReference>
<dbReference type="AlphaFoldDB" id="A0AAN9EBT2"/>
<dbReference type="PANTHER" id="PTHR31500">
    <property type="entry name" value="AT-HOOK MOTIF NUCLEAR-LOCALIZED PROTEIN 9"/>
    <property type="match status" value="1"/>
</dbReference>
<feature type="region of interest" description="Disordered" evidence="7">
    <location>
        <begin position="1"/>
        <end position="142"/>
    </location>
</feature>
<proteinExistence type="predicted"/>
<evidence type="ECO:0000256" key="7">
    <source>
        <dbReference type="SAM" id="MobiDB-lite"/>
    </source>
</evidence>
<name>A0AAN9EBT2_CROPI</name>
<dbReference type="SUPFAM" id="SSF117856">
    <property type="entry name" value="AF0104/ALDC/Ptd012-like"/>
    <property type="match status" value="1"/>
</dbReference>
<dbReference type="InterPro" id="IPR039605">
    <property type="entry name" value="AHL"/>
</dbReference>
<feature type="region of interest" description="Disordered" evidence="7">
    <location>
        <begin position="220"/>
        <end position="294"/>
    </location>
</feature>
<dbReference type="Gene3D" id="3.30.1330.80">
    <property type="entry name" value="Hypothetical protein, similar to alpha- acetolactate decarboxylase, domain 2"/>
    <property type="match status" value="1"/>
</dbReference>
<dbReference type="SMART" id="SM00384">
    <property type="entry name" value="AT_hook"/>
    <property type="match status" value="2"/>
</dbReference>
<comment type="caution">
    <text evidence="9">The sequence shown here is derived from an EMBL/GenBank/DDBJ whole genome shotgun (WGS) entry which is preliminary data.</text>
</comment>
<feature type="domain" description="PPC" evidence="8">
    <location>
        <begin position="150"/>
        <end position="275"/>
    </location>
</feature>
<evidence type="ECO:0000256" key="3">
    <source>
        <dbReference type="ARBA" id="ARBA00023125"/>
    </source>
</evidence>
<feature type="compositionally biased region" description="Low complexity" evidence="7">
    <location>
        <begin position="245"/>
        <end position="256"/>
    </location>
</feature>
<dbReference type="InterPro" id="IPR017956">
    <property type="entry name" value="AT_hook_DNA-bd_motif"/>
</dbReference>
<comment type="domain">
    <text evidence="6">The PPC domain mediates interactions between AHL proteins.</text>
</comment>
<dbReference type="CDD" id="cd11378">
    <property type="entry name" value="DUF296"/>
    <property type="match status" value="1"/>
</dbReference>
<keyword evidence="4 6" id="KW-0804">Transcription</keyword>
<keyword evidence="3 6" id="KW-0238">DNA-binding</keyword>
<dbReference type="EMBL" id="JAYWIO010000007">
    <property type="protein sequence ID" value="KAK7252735.1"/>
    <property type="molecule type" value="Genomic_DNA"/>
</dbReference>
<evidence type="ECO:0000256" key="1">
    <source>
        <dbReference type="ARBA" id="ARBA00003687"/>
    </source>
</evidence>